<sequence length="113" mass="12528">VELTWHFLVKRLRFFLGIPKFAVSETLRLTKTIYDVICSVVADGNNSLRPGDIVGKMRDDGSPLGSWEVRGQFSQLENLGLLKIDVDTGIWQLVDGVDFDEATTRANGSARSS</sequence>
<protein>
    <recommendedName>
        <fullName evidence="2">Restriction system protein Mrr-like N-terminal domain-containing protein</fullName>
    </recommendedName>
</protein>
<dbReference type="AlphaFoldDB" id="A0A381PPC7"/>
<dbReference type="EMBL" id="UINC01001027">
    <property type="protein sequence ID" value="SUZ67957.1"/>
    <property type="molecule type" value="Genomic_DNA"/>
</dbReference>
<accession>A0A381PPC7</accession>
<name>A0A381PPC7_9ZZZZ</name>
<gene>
    <name evidence="1" type="ORF">METZ01_LOCUS20811</name>
</gene>
<evidence type="ECO:0000313" key="1">
    <source>
        <dbReference type="EMBL" id="SUZ67957.1"/>
    </source>
</evidence>
<feature type="non-terminal residue" evidence="1">
    <location>
        <position position="1"/>
    </location>
</feature>
<organism evidence="1">
    <name type="scientific">marine metagenome</name>
    <dbReference type="NCBI Taxonomy" id="408172"/>
    <lineage>
        <taxon>unclassified sequences</taxon>
        <taxon>metagenomes</taxon>
        <taxon>ecological metagenomes</taxon>
    </lineage>
</organism>
<reference evidence="1" key="1">
    <citation type="submission" date="2018-05" db="EMBL/GenBank/DDBJ databases">
        <authorList>
            <person name="Lanie J.A."/>
            <person name="Ng W.-L."/>
            <person name="Kazmierczak K.M."/>
            <person name="Andrzejewski T.M."/>
            <person name="Davidsen T.M."/>
            <person name="Wayne K.J."/>
            <person name="Tettelin H."/>
            <person name="Glass J.I."/>
            <person name="Rusch D."/>
            <person name="Podicherti R."/>
            <person name="Tsui H.-C.T."/>
            <person name="Winkler M.E."/>
        </authorList>
    </citation>
    <scope>NUCLEOTIDE SEQUENCE</scope>
</reference>
<proteinExistence type="predicted"/>
<evidence type="ECO:0008006" key="2">
    <source>
        <dbReference type="Google" id="ProtNLM"/>
    </source>
</evidence>